<evidence type="ECO:0000313" key="1">
    <source>
        <dbReference type="EMBL" id="TVT99915.1"/>
    </source>
</evidence>
<gene>
    <name evidence="2" type="ORF">EJB05_13003</name>
    <name evidence="1" type="ORF">EJB05_54687</name>
</gene>
<organism evidence="2 3">
    <name type="scientific">Eragrostis curvula</name>
    <name type="common">weeping love grass</name>
    <dbReference type="NCBI Taxonomy" id="38414"/>
    <lineage>
        <taxon>Eukaryota</taxon>
        <taxon>Viridiplantae</taxon>
        <taxon>Streptophyta</taxon>
        <taxon>Embryophyta</taxon>
        <taxon>Tracheophyta</taxon>
        <taxon>Spermatophyta</taxon>
        <taxon>Magnoliopsida</taxon>
        <taxon>Liliopsida</taxon>
        <taxon>Poales</taxon>
        <taxon>Poaceae</taxon>
        <taxon>PACMAD clade</taxon>
        <taxon>Chloridoideae</taxon>
        <taxon>Eragrostideae</taxon>
        <taxon>Eragrostidinae</taxon>
        <taxon>Eragrostis</taxon>
    </lineage>
</organism>
<dbReference type="EMBL" id="RWGY01000007">
    <property type="protein sequence ID" value="TVU39577.1"/>
    <property type="molecule type" value="Genomic_DNA"/>
</dbReference>
<feature type="non-terminal residue" evidence="2">
    <location>
        <position position="1"/>
    </location>
</feature>
<reference evidence="2 3" key="1">
    <citation type="journal article" date="2019" name="Sci. Rep.">
        <title>A high-quality genome of Eragrostis curvula grass provides insights into Poaceae evolution and supports new strategies to enhance forage quality.</title>
        <authorList>
            <person name="Carballo J."/>
            <person name="Santos B.A.C.M."/>
            <person name="Zappacosta D."/>
            <person name="Garbus I."/>
            <person name="Selva J.P."/>
            <person name="Gallo C.A."/>
            <person name="Diaz A."/>
            <person name="Albertini E."/>
            <person name="Caccamo M."/>
            <person name="Echenique V."/>
        </authorList>
    </citation>
    <scope>NUCLEOTIDE SEQUENCE [LARGE SCALE GENOMIC DNA]</scope>
    <source>
        <strain evidence="3">cv. Victoria</strain>
        <tissue evidence="2">Leaf</tissue>
    </source>
</reference>
<dbReference type="Proteomes" id="UP000324897">
    <property type="component" value="Chromosome 4"/>
</dbReference>
<keyword evidence="3" id="KW-1185">Reference proteome</keyword>
<comment type="caution">
    <text evidence="2">The sequence shown here is derived from an EMBL/GenBank/DDBJ whole genome shotgun (WGS) entry which is preliminary data.</text>
</comment>
<protein>
    <submittedName>
        <fullName evidence="2">Uncharacterized protein</fullName>
    </submittedName>
</protein>
<dbReference type="Gramene" id="TVU39577">
    <property type="protein sequence ID" value="TVU39577"/>
    <property type="gene ID" value="EJB05_13003"/>
</dbReference>
<dbReference type="AlphaFoldDB" id="A0A5J9VVD1"/>
<sequence length="150" mass="16939">MFGDRDLGCDFPDAIEFRGIRVRLLCQYRSHAVLLLLRRGQQVQGGDGTRTNAGMVLLWGWQLHPCVWVEAPVLPESGLMTGWAMSVVFINKESECDFPDAIEFRGSRVMFAVMVSSSYLKLRWGVKDCGCDFPSLEWMIFPLFAAIDAL</sequence>
<evidence type="ECO:0000313" key="2">
    <source>
        <dbReference type="EMBL" id="TVU39577.1"/>
    </source>
</evidence>
<proteinExistence type="predicted"/>
<dbReference type="EMBL" id="RWGY01000658">
    <property type="protein sequence ID" value="TVT99915.1"/>
    <property type="molecule type" value="Genomic_DNA"/>
</dbReference>
<name>A0A5J9VVD1_9POAL</name>
<evidence type="ECO:0000313" key="3">
    <source>
        <dbReference type="Proteomes" id="UP000324897"/>
    </source>
</evidence>
<dbReference type="Gramene" id="TVT99915">
    <property type="protein sequence ID" value="TVT99915"/>
    <property type="gene ID" value="EJB05_54687"/>
</dbReference>
<accession>A0A5J9VVD1</accession>